<dbReference type="EMBL" id="JABSTQ010001999">
    <property type="protein sequence ID" value="KAG0444471.1"/>
    <property type="molecule type" value="Genomic_DNA"/>
</dbReference>
<comment type="caution">
    <text evidence="1">The sequence shown here is derived from an EMBL/GenBank/DDBJ whole genome shotgun (WGS) entry which is preliminary data.</text>
</comment>
<proteinExistence type="predicted"/>
<protein>
    <submittedName>
        <fullName evidence="1">Uncharacterized protein</fullName>
    </submittedName>
</protein>
<gene>
    <name evidence="1" type="ORF">HPB47_013756</name>
</gene>
<dbReference type="Proteomes" id="UP000805193">
    <property type="component" value="Unassembled WGS sequence"/>
</dbReference>
<keyword evidence="2" id="KW-1185">Reference proteome</keyword>
<accession>A0AC60QZJ3</accession>
<evidence type="ECO:0000313" key="2">
    <source>
        <dbReference type="Proteomes" id="UP000805193"/>
    </source>
</evidence>
<name>A0AC60QZJ3_IXOPE</name>
<sequence>MQKTREPVFTDCKETTASTKSLPAETPRRQLRAEGKPPGGRVSSANGCPVEEGVHEPRAARARDARARLGGSQVPDNVRSLSLPVADRGSDRTGRLRHTSNGLQRISQSGLATGGSLSLPASLGTGVPSPQPPLHGQKETGLR</sequence>
<organism evidence="1 2">
    <name type="scientific">Ixodes persulcatus</name>
    <name type="common">Taiga tick</name>
    <dbReference type="NCBI Taxonomy" id="34615"/>
    <lineage>
        <taxon>Eukaryota</taxon>
        <taxon>Metazoa</taxon>
        <taxon>Ecdysozoa</taxon>
        <taxon>Arthropoda</taxon>
        <taxon>Chelicerata</taxon>
        <taxon>Arachnida</taxon>
        <taxon>Acari</taxon>
        <taxon>Parasitiformes</taxon>
        <taxon>Ixodida</taxon>
        <taxon>Ixodoidea</taxon>
        <taxon>Ixodidae</taxon>
        <taxon>Ixodinae</taxon>
        <taxon>Ixodes</taxon>
    </lineage>
</organism>
<reference evidence="1 2" key="1">
    <citation type="journal article" date="2020" name="Cell">
        <title>Large-Scale Comparative Analyses of Tick Genomes Elucidate Their Genetic Diversity and Vector Capacities.</title>
        <authorList>
            <consortium name="Tick Genome and Microbiome Consortium (TIGMIC)"/>
            <person name="Jia N."/>
            <person name="Wang J."/>
            <person name="Shi W."/>
            <person name="Du L."/>
            <person name="Sun Y."/>
            <person name="Zhan W."/>
            <person name="Jiang J.F."/>
            <person name="Wang Q."/>
            <person name="Zhang B."/>
            <person name="Ji P."/>
            <person name="Bell-Sakyi L."/>
            <person name="Cui X.M."/>
            <person name="Yuan T.T."/>
            <person name="Jiang B.G."/>
            <person name="Yang W.F."/>
            <person name="Lam T.T."/>
            <person name="Chang Q.C."/>
            <person name="Ding S.J."/>
            <person name="Wang X.J."/>
            <person name="Zhu J.G."/>
            <person name="Ruan X.D."/>
            <person name="Zhao L."/>
            <person name="Wei J.T."/>
            <person name="Ye R.Z."/>
            <person name="Que T.C."/>
            <person name="Du C.H."/>
            <person name="Zhou Y.H."/>
            <person name="Cheng J.X."/>
            <person name="Dai P.F."/>
            <person name="Guo W.B."/>
            <person name="Han X.H."/>
            <person name="Huang E.J."/>
            <person name="Li L.F."/>
            <person name="Wei W."/>
            <person name="Gao Y.C."/>
            <person name="Liu J.Z."/>
            <person name="Shao H.Z."/>
            <person name="Wang X."/>
            <person name="Wang C.C."/>
            <person name="Yang T.C."/>
            <person name="Huo Q.B."/>
            <person name="Li W."/>
            <person name="Chen H.Y."/>
            <person name="Chen S.E."/>
            <person name="Zhou L.G."/>
            <person name="Ni X.B."/>
            <person name="Tian J.H."/>
            <person name="Sheng Y."/>
            <person name="Liu T."/>
            <person name="Pan Y.S."/>
            <person name="Xia L.Y."/>
            <person name="Li J."/>
            <person name="Zhao F."/>
            <person name="Cao W.C."/>
        </authorList>
    </citation>
    <scope>NUCLEOTIDE SEQUENCE [LARGE SCALE GENOMIC DNA]</scope>
    <source>
        <strain evidence="1">Iper-2018</strain>
    </source>
</reference>
<evidence type="ECO:0000313" key="1">
    <source>
        <dbReference type="EMBL" id="KAG0444471.1"/>
    </source>
</evidence>